<dbReference type="Pfam" id="PF03175">
    <property type="entry name" value="DNA_pol_B_2"/>
    <property type="match status" value="1"/>
</dbReference>
<proteinExistence type="inferred from homology"/>
<evidence type="ECO:0000256" key="6">
    <source>
        <dbReference type="ARBA" id="ARBA00022932"/>
    </source>
</evidence>
<comment type="caution">
    <text evidence="10">The sequence shown here is derived from an EMBL/GenBank/DDBJ whole genome shotgun (WGS) entry which is preliminary data.</text>
</comment>
<evidence type="ECO:0000259" key="9">
    <source>
        <dbReference type="Pfam" id="PF03175"/>
    </source>
</evidence>
<dbReference type="InterPro" id="IPR023211">
    <property type="entry name" value="DNA_pol_palm_dom_sf"/>
</dbReference>
<dbReference type="EC" id="2.7.7.7" evidence="2"/>
<evidence type="ECO:0000256" key="7">
    <source>
        <dbReference type="ARBA" id="ARBA00023125"/>
    </source>
</evidence>
<dbReference type="GO" id="GO:0003887">
    <property type="term" value="F:DNA-directed DNA polymerase activity"/>
    <property type="evidence" value="ECO:0007669"/>
    <property type="project" value="UniProtKB-KW"/>
</dbReference>
<dbReference type="Proteomes" id="UP001211065">
    <property type="component" value="Unassembled WGS sequence"/>
</dbReference>
<dbReference type="SUPFAM" id="SSF56672">
    <property type="entry name" value="DNA/RNA polymerases"/>
    <property type="match status" value="1"/>
</dbReference>
<dbReference type="InterPro" id="IPR043502">
    <property type="entry name" value="DNA/RNA_pol_sf"/>
</dbReference>
<dbReference type="GO" id="GO:0006260">
    <property type="term" value="P:DNA replication"/>
    <property type="evidence" value="ECO:0007669"/>
    <property type="project" value="UniProtKB-KW"/>
</dbReference>
<name>A0AAD5TWL6_9FUNG</name>
<keyword evidence="6" id="KW-0239">DNA-directed DNA polymerase</keyword>
<evidence type="ECO:0000256" key="3">
    <source>
        <dbReference type="ARBA" id="ARBA00022679"/>
    </source>
</evidence>
<comment type="catalytic activity">
    <reaction evidence="8">
        <text>DNA(n) + a 2'-deoxyribonucleoside 5'-triphosphate = DNA(n+1) + diphosphate</text>
        <dbReference type="Rhea" id="RHEA:22508"/>
        <dbReference type="Rhea" id="RHEA-COMP:17339"/>
        <dbReference type="Rhea" id="RHEA-COMP:17340"/>
        <dbReference type="ChEBI" id="CHEBI:33019"/>
        <dbReference type="ChEBI" id="CHEBI:61560"/>
        <dbReference type="ChEBI" id="CHEBI:173112"/>
        <dbReference type="EC" id="2.7.7.7"/>
    </reaction>
</comment>
<sequence>MSKIIKGIKLYKESNIIESVNFGSNNIITTNIIIPIGKRKYNEDIRQAYYGGHTDVYKPFSPTGKAYYYDINSLYPASMLKAMPTG</sequence>
<evidence type="ECO:0000313" key="11">
    <source>
        <dbReference type="Proteomes" id="UP001211065"/>
    </source>
</evidence>
<dbReference type="InterPro" id="IPR004868">
    <property type="entry name" value="DNA-dir_DNA_pol_B_mt/vir"/>
</dbReference>
<keyword evidence="4" id="KW-0548">Nucleotidyltransferase</keyword>
<keyword evidence="5" id="KW-0235">DNA replication</keyword>
<evidence type="ECO:0000256" key="8">
    <source>
        <dbReference type="ARBA" id="ARBA00049244"/>
    </source>
</evidence>
<organism evidence="10 11">
    <name type="scientific">Clydaea vesicula</name>
    <dbReference type="NCBI Taxonomy" id="447962"/>
    <lineage>
        <taxon>Eukaryota</taxon>
        <taxon>Fungi</taxon>
        <taxon>Fungi incertae sedis</taxon>
        <taxon>Chytridiomycota</taxon>
        <taxon>Chytridiomycota incertae sedis</taxon>
        <taxon>Chytridiomycetes</taxon>
        <taxon>Lobulomycetales</taxon>
        <taxon>Lobulomycetaceae</taxon>
        <taxon>Clydaea</taxon>
    </lineage>
</organism>
<accession>A0AAD5TWL6</accession>
<keyword evidence="3" id="KW-0808">Transferase</keyword>
<evidence type="ECO:0000313" key="10">
    <source>
        <dbReference type="EMBL" id="KAJ3213412.1"/>
    </source>
</evidence>
<evidence type="ECO:0000256" key="5">
    <source>
        <dbReference type="ARBA" id="ARBA00022705"/>
    </source>
</evidence>
<evidence type="ECO:0000256" key="4">
    <source>
        <dbReference type="ARBA" id="ARBA00022695"/>
    </source>
</evidence>
<evidence type="ECO:0000256" key="1">
    <source>
        <dbReference type="ARBA" id="ARBA00005755"/>
    </source>
</evidence>
<evidence type="ECO:0000256" key="2">
    <source>
        <dbReference type="ARBA" id="ARBA00012417"/>
    </source>
</evidence>
<gene>
    <name evidence="10" type="ORF">HK099_007408</name>
</gene>
<protein>
    <recommendedName>
        <fullName evidence="2">DNA-directed DNA polymerase</fullName>
        <ecNumber evidence="2">2.7.7.7</ecNumber>
    </recommendedName>
</protein>
<keyword evidence="7" id="KW-0238">DNA-binding</keyword>
<dbReference type="GO" id="GO:0003677">
    <property type="term" value="F:DNA binding"/>
    <property type="evidence" value="ECO:0007669"/>
    <property type="project" value="UniProtKB-KW"/>
</dbReference>
<comment type="similarity">
    <text evidence="1">Belongs to the DNA polymerase type-B family.</text>
</comment>
<dbReference type="GO" id="GO:0000166">
    <property type="term" value="F:nucleotide binding"/>
    <property type="evidence" value="ECO:0007669"/>
    <property type="project" value="InterPro"/>
</dbReference>
<reference evidence="10" key="1">
    <citation type="submission" date="2020-05" db="EMBL/GenBank/DDBJ databases">
        <title>Phylogenomic resolution of chytrid fungi.</title>
        <authorList>
            <person name="Stajich J.E."/>
            <person name="Amses K."/>
            <person name="Simmons R."/>
            <person name="Seto K."/>
            <person name="Myers J."/>
            <person name="Bonds A."/>
            <person name="Quandt C.A."/>
            <person name="Barry K."/>
            <person name="Liu P."/>
            <person name="Grigoriev I."/>
            <person name="Longcore J.E."/>
            <person name="James T.Y."/>
        </authorList>
    </citation>
    <scope>NUCLEOTIDE SEQUENCE</scope>
    <source>
        <strain evidence="10">JEL0476</strain>
    </source>
</reference>
<dbReference type="EMBL" id="JADGJW010000714">
    <property type="protein sequence ID" value="KAJ3213412.1"/>
    <property type="molecule type" value="Genomic_DNA"/>
</dbReference>
<dbReference type="AlphaFoldDB" id="A0AAD5TWL6"/>
<keyword evidence="11" id="KW-1185">Reference proteome</keyword>
<feature type="domain" description="DNA-directed DNA polymerase family B mitochondria/virus" evidence="9">
    <location>
        <begin position="32"/>
        <end position="86"/>
    </location>
</feature>
<dbReference type="Gene3D" id="3.90.1600.10">
    <property type="entry name" value="Palm domain of DNA polymerase"/>
    <property type="match status" value="1"/>
</dbReference>